<reference evidence="3" key="1">
    <citation type="submission" date="2021-01" db="EMBL/GenBank/DDBJ databases">
        <authorList>
            <person name="Corre E."/>
            <person name="Pelletier E."/>
            <person name="Niang G."/>
            <person name="Scheremetjew M."/>
            <person name="Finn R."/>
            <person name="Kale V."/>
            <person name="Holt S."/>
            <person name="Cochrane G."/>
            <person name="Meng A."/>
            <person name="Brown T."/>
            <person name="Cohen L."/>
        </authorList>
    </citation>
    <scope>NUCLEOTIDE SEQUENCE</scope>
    <source>
        <strain evidence="3">CCMP 2712</strain>
    </source>
</reference>
<accession>A0A7S4KMY9</accession>
<feature type="compositionally biased region" description="Low complexity" evidence="1">
    <location>
        <begin position="576"/>
        <end position="585"/>
    </location>
</feature>
<organism evidence="3">
    <name type="scientific">Guillardia theta</name>
    <name type="common">Cryptophyte</name>
    <name type="synonym">Cryptomonas phi</name>
    <dbReference type="NCBI Taxonomy" id="55529"/>
    <lineage>
        <taxon>Eukaryota</taxon>
        <taxon>Cryptophyceae</taxon>
        <taxon>Pyrenomonadales</taxon>
        <taxon>Geminigeraceae</taxon>
        <taxon>Guillardia</taxon>
    </lineage>
</organism>
<sequence length="615" mass="66383">MAVEDAVQEKQQPQGLGSRISNFFSEGNSRWPVLFVVLFAVVGVVAISSPGADSTLAGLRQQLLLKNGDRRADSHTAEIRRSLAGSGPVLKEWDQLKHLKNFGGEVVSNLKSVKGKKDGAHLMSSEDGWSQILQEASNMISGKPSAKKAAADTNPTSFSCKQSCEAKGYSSDLSSSHAARACYDMCMDGKGFQDLEIDNSDLHPQLSAESVQFGELDRLSNAQKVLAEVRSTVPHARSKMFDRKVSSTTLSNALSSLNVDPSSLPVNDANALTEAIAMDNKITQQQRLDRQNMKKVWGTSVKQMRTLEAAKLQNSAELLDTVEQAEKQTNAKIALDSSLLAAASKFQQDVGSENLGRDVPVDVKHVAQELRRAEKSIGPIRAAVKSASSLYSEERQKWKAGETLVKKQLLSKSFVDPGSDIESSQWNKDLNAADMMPKKESNAVRMSAMSDGRLEDMEKKVYSSERKQLKNLKQNLHEMKAARIANAGLVGVQMAKAATRSTAEANLLAAERKYVSTMNKIGTRQSAVGQDASSLELQIQKKRAQAEALTKSSAAAVAILGRYGMSLKDVAASQSSLPASTTSSPKVSSAVQHGKAEPSGKQAVSGAAQGWFKLW</sequence>
<keyword evidence="2" id="KW-0472">Membrane</keyword>
<evidence type="ECO:0000313" key="3">
    <source>
        <dbReference type="EMBL" id="CAE2300026.1"/>
    </source>
</evidence>
<feature type="transmembrane region" description="Helical" evidence="2">
    <location>
        <begin position="31"/>
        <end position="52"/>
    </location>
</feature>
<proteinExistence type="predicted"/>
<protein>
    <submittedName>
        <fullName evidence="3">Uncharacterized protein</fullName>
    </submittedName>
</protein>
<name>A0A7S4KMY9_GUITH</name>
<gene>
    <name evidence="3" type="ORF">GTHE00462_LOCUS15425</name>
</gene>
<evidence type="ECO:0000256" key="1">
    <source>
        <dbReference type="SAM" id="MobiDB-lite"/>
    </source>
</evidence>
<feature type="region of interest" description="Disordered" evidence="1">
    <location>
        <begin position="576"/>
        <end position="606"/>
    </location>
</feature>
<keyword evidence="2" id="KW-0812">Transmembrane</keyword>
<evidence type="ECO:0000256" key="2">
    <source>
        <dbReference type="SAM" id="Phobius"/>
    </source>
</evidence>
<keyword evidence="2" id="KW-1133">Transmembrane helix</keyword>
<dbReference type="AlphaFoldDB" id="A0A7S4KMY9"/>
<dbReference type="EMBL" id="HBKN01019562">
    <property type="protein sequence ID" value="CAE2300026.1"/>
    <property type="molecule type" value="Transcribed_RNA"/>
</dbReference>